<comment type="caution">
    <text evidence="2">The sequence shown here is derived from an EMBL/GenBank/DDBJ whole genome shotgun (WGS) entry which is preliminary data.</text>
</comment>
<reference evidence="2" key="1">
    <citation type="journal article" date="2014" name="Front. Microbiol.">
        <title>High frequency of phylogenetically diverse reductive dehalogenase-homologous genes in deep subseafloor sedimentary metagenomes.</title>
        <authorList>
            <person name="Kawai M."/>
            <person name="Futagami T."/>
            <person name="Toyoda A."/>
            <person name="Takaki Y."/>
            <person name="Nishi S."/>
            <person name="Hori S."/>
            <person name="Arai W."/>
            <person name="Tsubouchi T."/>
            <person name="Morono Y."/>
            <person name="Uchiyama I."/>
            <person name="Ito T."/>
            <person name="Fujiyama A."/>
            <person name="Inagaki F."/>
            <person name="Takami H."/>
        </authorList>
    </citation>
    <scope>NUCLEOTIDE SEQUENCE</scope>
    <source>
        <strain evidence="2">Expedition CK06-06</strain>
    </source>
</reference>
<dbReference type="SUPFAM" id="SSF53756">
    <property type="entry name" value="UDP-Glycosyltransferase/glycogen phosphorylase"/>
    <property type="match status" value="1"/>
</dbReference>
<evidence type="ECO:0000259" key="1">
    <source>
        <dbReference type="Pfam" id="PF13439"/>
    </source>
</evidence>
<dbReference type="AlphaFoldDB" id="X0Y9P4"/>
<dbReference type="Gene3D" id="3.40.50.2000">
    <property type="entry name" value="Glycogen Phosphorylase B"/>
    <property type="match status" value="1"/>
</dbReference>
<dbReference type="EMBL" id="BARS01052266">
    <property type="protein sequence ID" value="GAG52554.1"/>
    <property type="molecule type" value="Genomic_DNA"/>
</dbReference>
<protein>
    <recommendedName>
        <fullName evidence="1">Glycosyltransferase subfamily 4-like N-terminal domain-containing protein</fullName>
    </recommendedName>
</protein>
<name>X0Y9P4_9ZZZZ</name>
<evidence type="ECO:0000313" key="2">
    <source>
        <dbReference type="EMBL" id="GAG52554.1"/>
    </source>
</evidence>
<dbReference type="Pfam" id="PF13439">
    <property type="entry name" value="Glyco_transf_4"/>
    <property type="match status" value="1"/>
</dbReference>
<accession>X0Y9P4</accession>
<dbReference type="InterPro" id="IPR028098">
    <property type="entry name" value="Glyco_trans_4-like_N"/>
</dbReference>
<feature type="non-terminal residue" evidence="2">
    <location>
        <position position="201"/>
    </location>
</feature>
<sequence>MTMRISILGTRGIPARYGGNEVCAEQVATRLSTRGYEVTVYCRGTNGAGSDEINGGVRRVFLPSAGGKHLDTLGHTFLSALRAIPRRPDVLHCFGVGNAPLLPLLGRVGKRTVISVDGMDWRRDKWGRWAKLYLRHCARLAVGLADACVTDSRAVARFYAQQFGKEPLYIPNGAEMVQPSTSDALRGYGLEKDRYILFVGR</sequence>
<gene>
    <name evidence="2" type="ORF">S01H1_77737</name>
</gene>
<proteinExistence type="predicted"/>
<feature type="domain" description="Glycosyltransferase subfamily 4-like N-terminal" evidence="1">
    <location>
        <begin position="17"/>
        <end position="174"/>
    </location>
</feature>
<organism evidence="2">
    <name type="scientific">marine sediment metagenome</name>
    <dbReference type="NCBI Taxonomy" id="412755"/>
    <lineage>
        <taxon>unclassified sequences</taxon>
        <taxon>metagenomes</taxon>
        <taxon>ecological metagenomes</taxon>
    </lineage>
</organism>